<feature type="compositionally biased region" description="Polar residues" evidence="9">
    <location>
        <begin position="672"/>
        <end position="683"/>
    </location>
</feature>
<evidence type="ECO:0000256" key="3">
    <source>
        <dbReference type="ARBA" id="ARBA00022692"/>
    </source>
</evidence>
<evidence type="ECO:0000256" key="2">
    <source>
        <dbReference type="ARBA" id="ARBA00006124"/>
    </source>
</evidence>
<evidence type="ECO:0000313" key="14">
    <source>
        <dbReference type="Proteomes" id="UP000695022"/>
    </source>
</evidence>
<keyword evidence="7 10" id="KW-1133">Transmembrane helix</keyword>
<feature type="domain" description="Cation-transporting P-type ATPase C-terminal" evidence="12">
    <location>
        <begin position="483"/>
        <end position="542"/>
    </location>
</feature>
<dbReference type="InterPro" id="IPR006068">
    <property type="entry name" value="ATPase_P-typ_cation-transptr_C"/>
</dbReference>
<feature type="region of interest" description="Disordered" evidence="9">
    <location>
        <begin position="189"/>
        <end position="223"/>
    </location>
</feature>
<feature type="domain" description="Plasma membrane calcium transporting P-type ATPase C-terminal" evidence="13">
    <location>
        <begin position="584"/>
        <end position="600"/>
    </location>
</feature>
<keyword evidence="8 10" id="KW-0472">Membrane</keyword>
<feature type="region of interest" description="Disordered" evidence="9">
    <location>
        <begin position="672"/>
        <end position="711"/>
    </location>
</feature>
<evidence type="ECO:0000259" key="13">
    <source>
        <dbReference type="Pfam" id="PF12424"/>
    </source>
</evidence>
<dbReference type="NCBIfam" id="TIGR01494">
    <property type="entry name" value="ATPase_P-type"/>
    <property type="match status" value="1"/>
</dbReference>
<evidence type="ECO:0000256" key="6">
    <source>
        <dbReference type="ARBA" id="ARBA00022860"/>
    </source>
</evidence>
<feature type="compositionally biased region" description="Low complexity" evidence="9">
    <location>
        <begin position="684"/>
        <end position="697"/>
    </location>
</feature>
<dbReference type="InterPro" id="IPR008250">
    <property type="entry name" value="ATPase_P-typ_transduc_dom_A_sf"/>
</dbReference>
<evidence type="ECO:0000256" key="8">
    <source>
        <dbReference type="ARBA" id="ARBA00023136"/>
    </source>
</evidence>
<dbReference type="InterPro" id="IPR001757">
    <property type="entry name" value="P_typ_ATPase"/>
</dbReference>
<dbReference type="Gene3D" id="3.40.1110.10">
    <property type="entry name" value="Calcium-transporting ATPase, cytoplasmic domain N"/>
    <property type="match status" value="1"/>
</dbReference>
<dbReference type="Gene3D" id="1.20.1110.10">
    <property type="entry name" value="Calcium-transporting ATPase, transmembrane domain"/>
    <property type="match status" value="1"/>
</dbReference>
<dbReference type="GeneID" id="106810082"/>
<evidence type="ECO:0000259" key="11">
    <source>
        <dbReference type="Pfam" id="PF00122"/>
    </source>
</evidence>
<evidence type="ECO:0000256" key="10">
    <source>
        <dbReference type="SAM" id="Phobius"/>
    </source>
</evidence>
<reference evidence="15" key="1">
    <citation type="submission" date="2025-08" db="UniProtKB">
        <authorList>
            <consortium name="RefSeq"/>
        </authorList>
    </citation>
    <scope>IDENTIFICATION</scope>
</reference>
<dbReference type="InterPro" id="IPR023298">
    <property type="entry name" value="ATPase_P-typ_TM_dom_sf"/>
</dbReference>
<evidence type="ECO:0000256" key="1">
    <source>
        <dbReference type="ARBA" id="ARBA00004127"/>
    </source>
</evidence>
<feature type="domain" description="P-type ATPase A" evidence="11">
    <location>
        <begin position="86"/>
        <end position="181"/>
    </location>
</feature>
<feature type="transmembrane region" description="Helical" evidence="10">
    <location>
        <begin position="492"/>
        <end position="512"/>
    </location>
</feature>
<dbReference type="Pfam" id="PF12424">
    <property type="entry name" value="ATP_Ca_trans_C"/>
    <property type="match status" value="1"/>
</dbReference>
<dbReference type="Pfam" id="PF00689">
    <property type="entry name" value="Cation_ATPase_C"/>
    <property type="match status" value="1"/>
</dbReference>
<organism evidence="14 15">
    <name type="scientific">Priapulus caudatus</name>
    <name type="common">Priapulid worm</name>
    <dbReference type="NCBI Taxonomy" id="37621"/>
    <lineage>
        <taxon>Eukaryota</taxon>
        <taxon>Metazoa</taxon>
        <taxon>Ecdysozoa</taxon>
        <taxon>Scalidophora</taxon>
        <taxon>Priapulida</taxon>
        <taxon>Priapulimorpha</taxon>
        <taxon>Priapulimorphida</taxon>
        <taxon>Priapulidae</taxon>
        <taxon>Priapulus</taxon>
    </lineage>
</organism>
<dbReference type="InterPro" id="IPR022141">
    <property type="entry name" value="ATP_Ca_trans_C"/>
</dbReference>
<keyword evidence="6" id="KW-0112">Calmodulin-binding</keyword>
<keyword evidence="4" id="KW-0479">Metal-binding</keyword>
<evidence type="ECO:0000256" key="9">
    <source>
        <dbReference type="SAM" id="MobiDB-lite"/>
    </source>
</evidence>
<feature type="region of interest" description="Disordered" evidence="9">
    <location>
        <begin position="426"/>
        <end position="453"/>
    </location>
</feature>
<dbReference type="InterPro" id="IPR059000">
    <property type="entry name" value="ATPase_P-type_domA"/>
</dbReference>
<comment type="subcellular location">
    <subcellularLocation>
        <location evidence="1">Endomembrane system</location>
        <topology evidence="1">Multi-pass membrane protein</topology>
    </subcellularLocation>
</comment>
<proteinExistence type="inferred from homology"/>
<dbReference type="Pfam" id="PF00122">
    <property type="entry name" value="E1-E2_ATPase"/>
    <property type="match status" value="1"/>
</dbReference>
<evidence type="ECO:0000313" key="15">
    <source>
        <dbReference type="RefSeq" id="XP_014668842.1"/>
    </source>
</evidence>
<evidence type="ECO:0000259" key="12">
    <source>
        <dbReference type="Pfam" id="PF00689"/>
    </source>
</evidence>
<evidence type="ECO:0000256" key="7">
    <source>
        <dbReference type="ARBA" id="ARBA00022989"/>
    </source>
</evidence>
<dbReference type="Pfam" id="PF13246">
    <property type="entry name" value="Cation_ATPase"/>
    <property type="match status" value="1"/>
</dbReference>
<comment type="similarity">
    <text evidence="2">Belongs to the cation transport ATPase (P-type) (TC 3.A.3) family. Type IIB subfamily.</text>
</comment>
<keyword evidence="14" id="KW-1185">Reference proteome</keyword>
<dbReference type="PANTHER" id="PTHR24093:SF369">
    <property type="entry name" value="CALCIUM-TRANSPORTING ATPASE"/>
    <property type="match status" value="1"/>
</dbReference>
<dbReference type="Proteomes" id="UP000695022">
    <property type="component" value="Unplaced"/>
</dbReference>
<dbReference type="SUPFAM" id="SSF81665">
    <property type="entry name" value="Calcium ATPase, transmembrane domain M"/>
    <property type="match status" value="2"/>
</dbReference>
<keyword evidence="3 10" id="KW-0812">Transmembrane</keyword>
<evidence type="ECO:0000256" key="4">
    <source>
        <dbReference type="ARBA" id="ARBA00022723"/>
    </source>
</evidence>
<feature type="transmembrane region" description="Helical" evidence="10">
    <location>
        <begin position="42"/>
        <end position="63"/>
    </location>
</feature>
<keyword evidence="5" id="KW-0460">Magnesium</keyword>
<name>A0ABM1E9H1_PRICU</name>
<evidence type="ECO:0000256" key="5">
    <source>
        <dbReference type="ARBA" id="ARBA00022842"/>
    </source>
</evidence>
<gene>
    <name evidence="15" type="primary">LOC106810082</name>
</gene>
<dbReference type="PANTHER" id="PTHR24093">
    <property type="entry name" value="CATION TRANSPORTING ATPASE"/>
    <property type="match status" value="1"/>
</dbReference>
<dbReference type="RefSeq" id="XP_014668842.1">
    <property type="nucleotide sequence ID" value="XM_014813356.1"/>
</dbReference>
<feature type="compositionally biased region" description="Polar residues" evidence="9">
    <location>
        <begin position="426"/>
        <end position="436"/>
    </location>
</feature>
<feature type="compositionally biased region" description="Basic residues" evidence="9">
    <location>
        <begin position="196"/>
        <end position="223"/>
    </location>
</feature>
<protein>
    <submittedName>
        <fullName evidence="15">Plasma membrane calcium-transporting ATPase 3-like</fullName>
    </submittedName>
</protein>
<accession>A0ABM1E9H1</accession>
<dbReference type="SUPFAM" id="SSF81660">
    <property type="entry name" value="Metal cation-transporting ATPase, ATP-binding domain N"/>
    <property type="match status" value="1"/>
</dbReference>
<dbReference type="InterPro" id="IPR023299">
    <property type="entry name" value="ATPase_P-typ_cyto_dom_N"/>
</dbReference>
<sequence>MLEDAGGCGVMWKDAGGCGVMWKDAGGCWWLWLAEDEGESKAGWIEGVAILVSVVVVVLVTAFNDYTKEKQFRGLQSRIEHEHKFCVIRGGEVIQLLVGDIVVGDICQVKYGDLLPADGILIQGNDLKVDESSLTGESDHVKKNESRDPLLLSGTHVMEGSGKMLTVAVGVNSQTGIIFTLLGAASEEQSKADKQQKKKKKKKKGKKKTKTCKRSHKSAAQRPLVRHVRVSAPWRATFASAPPGVLVVAVPEGLPLAVTLSLAYSVKKMMHDNNLVRHIPEVADQAIKQLGNKTECSLLGFVLDLGRDYQTIRDEMPEECLIKVFTFNSVRKSMSTVVPRPGGGFRVYCKGASEIILKKSTFIMGAGGVARPFSEEEQEALITSVIEPMACDGLRTIGLAYKDYVPDESQAEEHIGLNEVHVTQSNNRVVSPGDNTANDKKPEEALSEGGDTVAGEEATKAVHKDKSVLQAKLTKLAIQIGYFGEGILGNPIFYGIWIGTMVAQVIIVQYGGIAFSCSSLTAEQWLWCVFLGCGDLLWGQVVTSMPSKSLSKKFFSCGSQPPEEVEPSAGDLTTRPSIDGVRSGQILWLRGLTRLQTQVIGGGRSERLMPVPLSKRPTDQAELMKIRVVNAFRMGVDTHLESGSLAGNPSLQSVVSQLHAKRLSLMHANPSSLGAATAGSRQQVAPPDSAAASVSSPKGNGGSGATAVTPV</sequence>
<dbReference type="SUPFAM" id="SSF81653">
    <property type="entry name" value="Calcium ATPase, transduction domain A"/>
    <property type="match status" value="1"/>
</dbReference>
<dbReference type="Gene3D" id="2.70.150.10">
    <property type="entry name" value="Calcium-transporting ATPase, cytoplasmic transduction domain A"/>
    <property type="match status" value="1"/>
</dbReference>